<gene>
    <name evidence="2" type="ORF">FNB15_07370</name>
</gene>
<sequence>MKTLVAILTAAVLFAAPMSHAETRTATPAIGLAPVKTSQICAALKTSQMSCEALSEHSAAKADPVCS</sequence>
<evidence type="ECO:0008006" key="4">
    <source>
        <dbReference type="Google" id="ProtNLM"/>
    </source>
</evidence>
<keyword evidence="1" id="KW-0732">Signal</keyword>
<organism evidence="2 3">
    <name type="scientific">Ferrovibrio terrae</name>
    <dbReference type="NCBI Taxonomy" id="2594003"/>
    <lineage>
        <taxon>Bacteria</taxon>
        <taxon>Pseudomonadati</taxon>
        <taxon>Pseudomonadota</taxon>
        <taxon>Alphaproteobacteria</taxon>
        <taxon>Rhodospirillales</taxon>
        <taxon>Rhodospirillaceae</taxon>
        <taxon>Ferrovibrio</taxon>
    </lineage>
</organism>
<feature type="chain" id="PRO_5021887410" description="DUF2282 domain-containing protein" evidence="1">
    <location>
        <begin position="22"/>
        <end position="67"/>
    </location>
</feature>
<evidence type="ECO:0000313" key="2">
    <source>
        <dbReference type="EMBL" id="QDO97104.1"/>
    </source>
</evidence>
<dbReference type="RefSeq" id="WP_144068085.1">
    <property type="nucleotide sequence ID" value="NZ_CP041636.1"/>
</dbReference>
<protein>
    <recommendedName>
        <fullName evidence="4">DUF2282 domain-containing protein</fullName>
    </recommendedName>
</protein>
<keyword evidence="3" id="KW-1185">Reference proteome</keyword>
<evidence type="ECO:0000313" key="3">
    <source>
        <dbReference type="Proteomes" id="UP000317496"/>
    </source>
</evidence>
<dbReference type="KEGG" id="fer:FNB15_07370"/>
<accession>A0A516GZZ7</accession>
<name>A0A516GZZ7_9PROT</name>
<evidence type="ECO:0000256" key="1">
    <source>
        <dbReference type="SAM" id="SignalP"/>
    </source>
</evidence>
<dbReference type="Proteomes" id="UP000317496">
    <property type="component" value="Chromosome"/>
</dbReference>
<feature type="signal peptide" evidence="1">
    <location>
        <begin position="1"/>
        <end position="21"/>
    </location>
</feature>
<dbReference type="EMBL" id="CP041636">
    <property type="protein sequence ID" value="QDO97104.1"/>
    <property type="molecule type" value="Genomic_DNA"/>
</dbReference>
<dbReference type="AlphaFoldDB" id="A0A516GZZ7"/>
<proteinExistence type="predicted"/>
<reference evidence="2 3" key="1">
    <citation type="submission" date="2019-07" db="EMBL/GenBank/DDBJ databases">
        <title>Genome sequencing for Ferrovibrio sp. K5.</title>
        <authorList>
            <person name="Park S.-J."/>
        </authorList>
    </citation>
    <scope>NUCLEOTIDE SEQUENCE [LARGE SCALE GENOMIC DNA]</scope>
    <source>
        <strain evidence="2 3">K5</strain>
    </source>
</reference>